<accession>A0A2P5WAZ7</accession>
<reference evidence="1 2" key="1">
    <citation type="submission" date="2015-01" db="EMBL/GenBank/DDBJ databases">
        <title>Genome of allotetraploid Gossypium barbadense reveals genomic plasticity and fiber elongation in cotton evolution.</title>
        <authorList>
            <person name="Chen X."/>
            <person name="Liu X."/>
            <person name="Zhao B."/>
            <person name="Zheng H."/>
            <person name="Hu Y."/>
            <person name="Lu G."/>
            <person name="Yang C."/>
            <person name="Chen J."/>
            <person name="Shan C."/>
            <person name="Zhang L."/>
            <person name="Zhou Y."/>
            <person name="Wang L."/>
            <person name="Guo W."/>
            <person name="Bai Y."/>
            <person name="Ruan J."/>
            <person name="Shangguan X."/>
            <person name="Mao Y."/>
            <person name="Jiang J."/>
            <person name="Zhu Y."/>
            <person name="Lei J."/>
            <person name="Kang H."/>
            <person name="Chen S."/>
            <person name="He X."/>
            <person name="Wang R."/>
            <person name="Wang Y."/>
            <person name="Chen J."/>
            <person name="Wang L."/>
            <person name="Yu S."/>
            <person name="Wang B."/>
            <person name="Wei J."/>
            <person name="Song S."/>
            <person name="Lu X."/>
            <person name="Gao Z."/>
            <person name="Gu W."/>
            <person name="Deng X."/>
            <person name="Ma D."/>
            <person name="Wang S."/>
            <person name="Liang W."/>
            <person name="Fang L."/>
            <person name="Cai C."/>
            <person name="Zhu X."/>
            <person name="Zhou B."/>
            <person name="Zhang Y."/>
            <person name="Chen Z."/>
            <person name="Xu S."/>
            <person name="Zhu R."/>
            <person name="Wang S."/>
            <person name="Zhang T."/>
            <person name="Zhao G."/>
        </authorList>
    </citation>
    <scope>NUCLEOTIDE SEQUENCE [LARGE SCALE GENOMIC DNA]</scope>
    <source>
        <strain evidence="2">cv. Xinhai21</strain>
        <tissue evidence="1">Leaf</tissue>
    </source>
</reference>
<dbReference type="Proteomes" id="UP000239757">
    <property type="component" value="Unassembled WGS sequence"/>
</dbReference>
<organism evidence="1 2">
    <name type="scientific">Gossypium barbadense</name>
    <name type="common">Sea Island cotton</name>
    <name type="synonym">Hibiscus barbadensis</name>
    <dbReference type="NCBI Taxonomy" id="3634"/>
    <lineage>
        <taxon>Eukaryota</taxon>
        <taxon>Viridiplantae</taxon>
        <taxon>Streptophyta</taxon>
        <taxon>Embryophyta</taxon>
        <taxon>Tracheophyta</taxon>
        <taxon>Spermatophyta</taxon>
        <taxon>Magnoliopsida</taxon>
        <taxon>eudicotyledons</taxon>
        <taxon>Gunneridae</taxon>
        <taxon>Pentapetalae</taxon>
        <taxon>rosids</taxon>
        <taxon>malvids</taxon>
        <taxon>Malvales</taxon>
        <taxon>Malvaceae</taxon>
        <taxon>Malvoideae</taxon>
        <taxon>Gossypium</taxon>
    </lineage>
</organism>
<evidence type="ECO:0000313" key="1">
    <source>
        <dbReference type="EMBL" id="PPR88253.1"/>
    </source>
</evidence>
<dbReference type="AlphaFoldDB" id="A0A2P5WAZ7"/>
<evidence type="ECO:0000313" key="2">
    <source>
        <dbReference type="Proteomes" id="UP000239757"/>
    </source>
</evidence>
<sequence length="124" mass="14170">MEQASLQKKKLDLQNAFIITLRANWVNDPTIIKHIFVNYFEFHFCGPAIMSREVIRNCPRDLDIPHISQDDILCLNQPLMTKEVKDGVFQIVALKASGIDGKTGLFYEIFWVTILFPSLGCLAQ</sequence>
<protein>
    <submittedName>
        <fullName evidence="1">Uncharacterized protein</fullName>
    </submittedName>
</protein>
<proteinExistence type="predicted"/>
<gene>
    <name evidence="1" type="ORF">GOBAR_AA32439</name>
</gene>
<dbReference type="EMBL" id="KZ668334">
    <property type="protein sequence ID" value="PPR88253.1"/>
    <property type="molecule type" value="Genomic_DNA"/>
</dbReference>
<dbReference type="OrthoDB" id="1749959at2759"/>
<name>A0A2P5WAZ7_GOSBA</name>